<dbReference type="AlphaFoldDB" id="A0ABD2MGY3"/>
<gene>
    <name evidence="5" type="ORF">HHI36_009671</name>
</gene>
<evidence type="ECO:0000256" key="3">
    <source>
        <dbReference type="SAM" id="Coils"/>
    </source>
</evidence>
<evidence type="ECO:0000256" key="2">
    <source>
        <dbReference type="ARBA" id="ARBA00023006"/>
    </source>
</evidence>
<evidence type="ECO:0000256" key="1">
    <source>
        <dbReference type="ARBA" id="ARBA00010948"/>
    </source>
</evidence>
<protein>
    <recommendedName>
        <fullName evidence="4">Epg5-like TPR domain-containing protein</fullName>
    </recommendedName>
</protein>
<dbReference type="GO" id="GO:0006914">
    <property type="term" value="P:autophagy"/>
    <property type="evidence" value="ECO:0007669"/>
    <property type="project" value="UniProtKB-KW"/>
</dbReference>
<dbReference type="InterPro" id="IPR058750">
    <property type="entry name" value="TPR_Epg5"/>
</dbReference>
<feature type="coiled-coil region" evidence="3">
    <location>
        <begin position="2"/>
        <end position="36"/>
    </location>
</feature>
<keyword evidence="6" id="KW-1185">Reference proteome</keyword>
<comment type="similarity">
    <text evidence="1">Belongs to the EPG5 family.</text>
</comment>
<sequence>MKRRLQETVQYYQSKIDELEKDEEQIYNAYELWLEEPRLHESNLLLPSLPPQYEANLLFHIIQGDAKPWYEYIDYKRVKQEQQECIRIWRISNFRENTNVNRPLPNSANSMESDNPVERIFRRLTSYDAPKPAPEIGNAAAIVPTIDIGSLEAMFNMLKPNFDILTQFA</sequence>
<reference evidence="5 6" key="1">
    <citation type="journal article" date="2021" name="BMC Biol.">
        <title>Horizontally acquired antibacterial genes associated with adaptive radiation of ladybird beetles.</title>
        <authorList>
            <person name="Li H.S."/>
            <person name="Tang X.F."/>
            <person name="Huang Y.H."/>
            <person name="Xu Z.Y."/>
            <person name="Chen M.L."/>
            <person name="Du X.Y."/>
            <person name="Qiu B.Y."/>
            <person name="Chen P.T."/>
            <person name="Zhang W."/>
            <person name="Slipinski A."/>
            <person name="Escalona H.E."/>
            <person name="Waterhouse R.M."/>
            <person name="Zwick A."/>
            <person name="Pang H."/>
        </authorList>
    </citation>
    <scope>NUCLEOTIDE SEQUENCE [LARGE SCALE GENOMIC DNA]</scope>
    <source>
        <strain evidence="5">SYSU2018</strain>
    </source>
</reference>
<feature type="domain" description="Epg5-like TPR" evidence="4">
    <location>
        <begin position="1"/>
        <end position="74"/>
    </location>
</feature>
<dbReference type="PANTHER" id="PTHR31139">
    <property type="entry name" value="ECTOPIC P GRANULES PROTEIN 5 HOMOLOG"/>
    <property type="match status" value="1"/>
</dbReference>
<evidence type="ECO:0000259" key="4">
    <source>
        <dbReference type="Pfam" id="PF26573"/>
    </source>
</evidence>
<accession>A0ABD2MGY3</accession>
<keyword evidence="2" id="KW-0072">Autophagy</keyword>
<comment type="caution">
    <text evidence="5">The sequence shown here is derived from an EMBL/GenBank/DDBJ whole genome shotgun (WGS) entry which is preliminary data.</text>
</comment>
<proteinExistence type="inferred from homology"/>
<dbReference type="Pfam" id="PF26573">
    <property type="entry name" value="TPR_Epg5_2"/>
    <property type="match status" value="1"/>
</dbReference>
<dbReference type="InterPro" id="IPR051436">
    <property type="entry name" value="Autophagy-related_EPG5"/>
</dbReference>
<evidence type="ECO:0000313" key="6">
    <source>
        <dbReference type="Proteomes" id="UP001516400"/>
    </source>
</evidence>
<evidence type="ECO:0000313" key="5">
    <source>
        <dbReference type="EMBL" id="KAL3265467.1"/>
    </source>
</evidence>
<organism evidence="5 6">
    <name type="scientific">Cryptolaemus montrouzieri</name>
    <dbReference type="NCBI Taxonomy" id="559131"/>
    <lineage>
        <taxon>Eukaryota</taxon>
        <taxon>Metazoa</taxon>
        <taxon>Ecdysozoa</taxon>
        <taxon>Arthropoda</taxon>
        <taxon>Hexapoda</taxon>
        <taxon>Insecta</taxon>
        <taxon>Pterygota</taxon>
        <taxon>Neoptera</taxon>
        <taxon>Endopterygota</taxon>
        <taxon>Coleoptera</taxon>
        <taxon>Polyphaga</taxon>
        <taxon>Cucujiformia</taxon>
        <taxon>Coccinelloidea</taxon>
        <taxon>Coccinellidae</taxon>
        <taxon>Scymninae</taxon>
        <taxon>Scymnini</taxon>
        <taxon>Cryptolaemus</taxon>
    </lineage>
</organism>
<dbReference type="PANTHER" id="PTHR31139:SF4">
    <property type="entry name" value="ECTOPIC P GRANULES PROTEIN 5 HOMOLOG"/>
    <property type="match status" value="1"/>
</dbReference>
<dbReference type="EMBL" id="JABFTP020000001">
    <property type="protein sequence ID" value="KAL3265467.1"/>
    <property type="molecule type" value="Genomic_DNA"/>
</dbReference>
<feature type="non-terminal residue" evidence="5">
    <location>
        <position position="169"/>
    </location>
</feature>
<name>A0ABD2MGY3_9CUCU</name>
<keyword evidence="3" id="KW-0175">Coiled coil</keyword>
<dbReference type="Proteomes" id="UP001516400">
    <property type="component" value="Unassembled WGS sequence"/>
</dbReference>